<gene>
    <name evidence="1" type="ORF">SAMN02745135_00882</name>
</gene>
<organism evidence="1 2">
    <name type="scientific">Caloranaerobacter azorensis DSM 13643</name>
    <dbReference type="NCBI Taxonomy" id="1121264"/>
    <lineage>
        <taxon>Bacteria</taxon>
        <taxon>Bacillati</taxon>
        <taxon>Bacillota</taxon>
        <taxon>Tissierellia</taxon>
        <taxon>Tissierellales</taxon>
        <taxon>Thermohalobacteraceae</taxon>
        <taxon>Caloranaerobacter</taxon>
    </lineage>
</organism>
<dbReference type="RefSeq" id="WP_035162565.1">
    <property type="nucleotide sequence ID" value="NZ_FQXO01000018.1"/>
</dbReference>
<dbReference type="EMBL" id="FQXO01000018">
    <property type="protein sequence ID" value="SHH46510.1"/>
    <property type="molecule type" value="Genomic_DNA"/>
</dbReference>
<name>A0A1M5T7D2_9FIRM</name>
<dbReference type="InterPro" id="IPR019700">
    <property type="entry name" value="Sigma-G_inhibitor_Gin"/>
</dbReference>
<dbReference type="Proteomes" id="UP000183967">
    <property type="component" value="Unassembled WGS sequence"/>
</dbReference>
<evidence type="ECO:0000313" key="2">
    <source>
        <dbReference type="Proteomes" id="UP000183967"/>
    </source>
</evidence>
<sequence length="61" mass="7339">MDLKVCKMCNKLDYEGIDLLGVHICEECEYDIVNIDVKDIKYEYYKTMIKHIWIEYLACIN</sequence>
<proteinExistence type="predicted"/>
<dbReference type="OrthoDB" id="1753657at2"/>
<protein>
    <submittedName>
        <fullName evidence="1">Inhibitor of sigma-G Gin</fullName>
    </submittedName>
</protein>
<keyword evidence="2" id="KW-1185">Reference proteome</keyword>
<reference evidence="2" key="1">
    <citation type="submission" date="2016-11" db="EMBL/GenBank/DDBJ databases">
        <authorList>
            <person name="Varghese N."/>
            <person name="Submissions S."/>
        </authorList>
    </citation>
    <scope>NUCLEOTIDE SEQUENCE [LARGE SCALE GENOMIC DNA]</scope>
    <source>
        <strain evidence="2">DSM 13643</strain>
    </source>
</reference>
<dbReference type="AlphaFoldDB" id="A0A1M5T7D2"/>
<dbReference type="Pfam" id="PF10764">
    <property type="entry name" value="Gin"/>
    <property type="match status" value="1"/>
</dbReference>
<accession>A0A1M5T7D2</accession>
<evidence type="ECO:0000313" key="1">
    <source>
        <dbReference type="EMBL" id="SHH46510.1"/>
    </source>
</evidence>